<dbReference type="AlphaFoldDB" id="A0A8X6XFG5"/>
<name>A0A8X6XFG5_9ARAC</name>
<sequence length="69" mass="7774">MLSFDPRTGATSELLLHPLTSTSHIFYKFCREAARETCEDKMTEAVREVVDENEGKKDLAVAIDGSRQK</sequence>
<organism evidence="1 2">
    <name type="scientific">Trichonephila inaurata madagascariensis</name>
    <dbReference type="NCBI Taxonomy" id="2747483"/>
    <lineage>
        <taxon>Eukaryota</taxon>
        <taxon>Metazoa</taxon>
        <taxon>Ecdysozoa</taxon>
        <taxon>Arthropoda</taxon>
        <taxon>Chelicerata</taxon>
        <taxon>Arachnida</taxon>
        <taxon>Araneae</taxon>
        <taxon>Araneomorphae</taxon>
        <taxon>Entelegynae</taxon>
        <taxon>Araneoidea</taxon>
        <taxon>Nephilidae</taxon>
        <taxon>Trichonephila</taxon>
        <taxon>Trichonephila inaurata</taxon>
    </lineage>
</organism>
<accession>A0A8X6XFG5</accession>
<reference evidence="1" key="1">
    <citation type="submission" date="2020-08" db="EMBL/GenBank/DDBJ databases">
        <title>Multicomponent nature underlies the extraordinary mechanical properties of spider dragline silk.</title>
        <authorList>
            <person name="Kono N."/>
            <person name="Nakamura H."/>
            <person name="Mori M."/>
            <person name="Yoshida Y."/>
            <person name="Ohtoshi R."/>
            <person name="Malay A.D."/>
            <person name="Moran D.A.P."/>
            <person name="Tomita M."/>
            <person name="Numata K."/>
            <person name="Arakawa K."/>
        </authorList>
    </citation>
    <scope>NUCLEOTIDE SEQUENCE</scope>
</reference>
<protein>
    <submittedName>
        <fullName evidence="1">Uncharacterized protein</fullName>
    </submittedName>
</protein>
<dbReference type="EMBL" id="BMAV01008653">
    <property type="protein sequence ID" value="GFY52363.1"/>
    <property type="molecule type" value="Genomic_DNA"/>
</dbReference>
<proteinExistence type="predicted"/>
<evidence type="ECO:0000313" key="1">
    <source>
        <dbReference type="EMBL" id="GFY52363.1"/>
    </source>
</evidence>
<evidence type="ECO:0000313" key="2">
    <source>
        <dbReference type="Proteomes" id="UP000886998"/>
    </source>
</evidence>
<gene>
    <name evidence="1" type="ORF">TNIN_79101</name>
</gene>
<comment type="caution">
    <text evidence="1">The sequence shown here is derived from an EMBL/GenBank/DDBJ whole genome shotgun (WGS) entry which is preliminary data.</text>
</comment>
<dbReference type="Proteomes" id="UP000886998">
    <property type="component" value="Unassembled WGS sequence"/>
</dbReference>
<dbReference type="OrthoDB" id="6426517at2759"/>
<keyword evidence="2" id="KW-1185">Reference proteome</keyword>